<dbReference type="SUPFAM" id="SSF55874">
    <property type="entry name" value="ATPase domain of HSP90 chaperone/DNA topoisomerase II/histidine kinase"/>
    <property type="match status" value="1"/>
</dbReference>
<evidence type="ECO:0000256" key="6">
    <source>
        <dbReference type="ARBA" id="ARBA00022553"/>
    </source>
</evidence>
<dbReference type="Gene3D" id="1.10.287.130">
    <property type="match status" value="1"/>
</dbReference>
<dbReference type="GO" id="GO:0005524">
    <property type="term" value="F:ATP binding"/>
    <property type="evidence" value="ECO:0007669"/>
    <property type="project" value="UniProtKB-KW"/>
</dbReference>
<evidence type="ECO:0000313" key="18">
    <source>
        <dbReference type="EMBL" id="GBG12520.1"/>
    </source>
</evidence>
<dbReference type="InterPro" id="IPR036890">
    <property type="entry name" value="HATPase_C_sf"/>
</dbReference>
<dbReference type="InterPro" id="IPR003661">
    <property type="entry name" value="HisK_dim/P_dom"/>
</dbReference>
<keyword evidence="4" id="KW-1003">Cell membrane</keyword>
<keyword evidence="13" id="KW-0902">Two-component regulatory system</keyword>
<dbReference type="InterPro" id="IPR003594">
    <property type="entry name" value="HATPase_dom"/>
</dbReference>
<dbReference type="RefSeq" id="WP_227871280.1">
    <property type="nucleotide sequence ID" value="NZ_BDOQ01000001.1"/>
</dbReference>
<dbReference type="InterPro" id="IPR004358">
    <property type="entry name" value="Sig_transdc_His_kin-like_C"/>
</dbReference>
<dbReference type="PANTHER" id="PTHR44936:SF5">
    <property type="entry name" value="SENSOR HISTIDINE KINASE ENVZ"/>
    <property type="match status" value="1"/>
</dbReference>
<dbReference type="CDD" id="cd00082">
    <property type="entry name" value="HisKA"/>
    <property type="match status" value="1"/>
</dbReference>
<dbReference type="CDD" id="cd06225">
    <property type="entry name" value="HAMP"/>
    <property type="match status" value="1"/>
</dbReference>
<evidence type="ECO:0000256" key="13">
    <source>
        <dbReference type="ARBA" id="ARBA00023012"/>
    </source>
</evidence>
<evidence type="ECO:0000259" key="17">
    <source>
        <dbReference type="PROSITE" id="PS50885"/>
    </source>
</evidence>
<dbReference type="InterPro" id="IPR005467">
    <property type="entry name" value="His_kinase_dom"/>
</dbReference>
<dbReference type="PANTHER" id="PTHR44936">
    <property type="entry name" value="SENSOR PROTEIN CREC"/>
    <property type="match status" value="1"/>
</dbReference>
<comment type="subcellular location">
    <subcellularLocation>
        <location evidence="2">Cell inner membrane</location>
        <topology evidence="2">Multi-pass membrane protein</topology>
    </subcellularLocation>
</comment>
<dbReference type="GO" id="GO:0005886">
    <property type="term" value="C:plasma membrane"/>
    <property type="evidence" value="ECO:0007669"/>
    <property type="project" value="UniProtKB-SubCell"/>
</dbReference>
<dbReference type="Pfam" id="PF02518">
    <property type="entry name" value="HATPase_c"/>
    <property type="match status" value="1"/>
</dbReference>
<feature type="domain" description="HAMP" evidence="17">
    <location>
        <begin position="190"/>
        <end position="243"/>
    </location>
</feature>
<evidence type="ECO:0000256" key="10">
    <source>
        <dbReference type="ARBA" id="ARBA00022777"/>
    </source>
</evidence>
<proteinExistence type="predicted"/>
<evidence type="ECO:0000256" key="2">
    <source>
        <dbReference type="ARBA" id="ARBA00004429"/>
    </source>
</evidence>
<gene>
    <name evidence="18" type="ORF">NMK_0051</name>
</gene>
<name>A0A2R5F1B2_9PROT</name>
<keyword evidence="19" id="KW-1185">Reference proteome</keyword>
<dbReference type="InterPro" id="IPR050980">
    <property type="entry name" value="2C_sensor_his_kinase"/>
</dbReference>
<evidence type="ECO:0000256" key="12">
    <source>
        <dbReference type="ARBA" id="ARBA00022989"/>
    </source>
</evidence>
<keyword evidence="11" id="KW-0067">ATP-binding</keyword>
<keyword evidence="12 15" id="KW-1133">Transmembrane helix</keyword>
<evidence type="ECO:0000256" key="1">
    <source>
        <dbReference type="ARBA" id="ARBA00000085"/>
    </source>
</evidence>
<evidence type="ECO:0000256" key="3">
    <source>
        <dbReference type="ARBA" id="ARBA00012438"/>
    </source>
</evidence>
<dbReference type="InterPro" id="IPR003660">
    <property type="entry name" value="HAMP_dom"/>
</dbReference>
<organism evidence="18 19">
    <name type="scientific">Novimethylophilus kurashikiensis</name>
    <dbReference type="NCBI Taxonomy" id="1825523"/>
    <lineage>
        <taxon>Bacteria</taxon>
        <taxon>Pseudomonadati</taxon>
        <taxon>Pseudomonadota</taxon>
        <taxon>Betaproteobacteria</taxon>
        <taxon>Nitrosomonadales</taxon>
        <taxon>Methylophilaceae</taxon>
        <taxon>Novimethylophilus</taxon>
    </lineage>
</organism>
<feature type="transmembrane region" description="Helical" evidence="15">
    <location>
        <begin position="170"/>
        <end position="191"/>
    </location>
</feature>
<comment type="catalytic activity">
    <reaction evidence="1">
        <text>ATP + protein L-histidine = ADP + protein N-phospho-L-histidine.</text>
        <dbReference type="EC" id="2.7.13.3"/>
    </reaction>
</comment>
<dbReference type="AlphaFoldDB" id="A0A2R5F1B2"/>
<keyword evidence="7" id="KW-0808">Transferase</keyword>
<keyword evidence="5" id="KW-0997">Cell inner membrane</keyword>
<dbReference type="PRINTS" id="PR00344">
    <property type="entry name" value="BCTRLSENSOR"/>
</dbReference>
<dbReference type="EMBL" id="BDOQ01000001">
    <property type="protein sequence ID" value="GBG12520.1"/>
    <property type="molecule type" value="Genomic_DNA"/>
</dbReference>
<dbReference type="Gene3D" id="3.30.565.10">
    <property type="entry name" value="Histidine kinase-like ATPase, C-terminal domain"/>
    <property type="match status" value="1"/>
</dbReference>
<keyword evidence="14 15" id="KW-0472">Membrane</keyword>
<keyword evidence="10" id="KW-0418">Kinase</keyword>
<evidence type="ECO:0000256" key="9">
    <source>
        <dbReference type="ARBA" id="ARBA00022741"/>
    </source>
</evidence>
<dbReference type="SMART" id="SM00388">
    <property type="entry name" value="HisKA"/>
    <property type="match status" value="1"/>
</dbReference>
<evidence type="ECO:0000256" key="5">
    <source>
        <dbReference type="ARBA" id="ARBA00022519"/>
    </source>
</evidence>
<dbReference type="SMART" id="SM00304">
    <property type="entry name" value="HAMP"/>
    <property type="match status" value="1"/>
</dbReference>
<keyword evidence="8 15" id="KW-0812">Transmembrane</keyword>
<evidence type="ECO:0000256" key="14">
    <source>
        <dbReference type="ARBA" id="ARBA00023136"/>
    </source>
</evidence>
<dbReference type="Proteomes" id="UP000245081">
    <property type="component" value="Unassembled WGS sequence"/>
</dbReference>
<dbReference type="Pfam" id="PF00672">
    <property type="entry name" value="HAMP"/>
    <property type="match status" value="1"/>
</dbReference>
<evidence type="ECO:0000259" key="16">
    <source>
        <dbReference type="PROSITE" id="PS50109"/>
    </source>
</evidence>
<keyword evidence="9" id="KW-0547">Nucleotide-binding</keyword>
<evidence type="ECO:0000256" key="8">
    <source>
        <dbReference type="ARBA" id="ARBA00022692"/>
    </source>
</evidence>
<evidence type="ECO:0000313" key="19">
    <source>
        <dbReference type="Proteomes" id="UP000245081"/>
    </source>
</evidence>
<dbReference type="PROSITE" id="PS50109">
    <property type="entry name" value="HIS_KIN"/>
    <property type="match status" value="1"/>
</dbReference>
<protein>
    <recommendedName>
        <fullName evidence="3">histidine kinase</fullName>
        <ecNumber evidence="3">2.7.13.3</ecNumber>
    </recommendedName>
</protein>
<keyword evidence="6" id="KW-0597">Phosphoprotein</keyword>
<evidence type="ECO:0000256" key="4">
    <source>
        <dbReference type="ARBA" id="ARBA00022475"/>
    </source>
</evidence>
<dbReference type="PROSITE" id="PS50885">
    <property type="entry name" value="HAMP"/>
    <property type="match status" value="1"/>
</dbReference>
<dbReference type="SUPFAM" id="SSF47384">
    <property type="entry name" value="Homodimeric domain of signal transducing histidine kinase"/>
    <property type="match status" value="1"/>
</dbReference>
<sequence>MIPAFFRSMSGRVFLILFIGVIAAAALVLTLAAYTQREMISQIRARHAAERVEQLVLTLEASPAASRGALAEIAQRFGARVDFADTHDIRGFVPDEEFAAVLAKTLGASRMITAYEREGLDCPVRPGPTLSDSKRTRCRTVFLTLNDGAEVRMDVAMPADSTLPPFRKDFLPYLLVFVLCVGVLAVLVALMSTRPLRKMAQAAHALGLDIERDPLPENRGPTEVRDAASAFNSMQLRIRNYIQERTHMLAAIAHDLQTPLTRLRLRLEKVADEELRDKLIADLSTTQGMVKEGLELARSQDAQEAFELLDVDSLIASLCCDAEEAGMEVTHSSHVGVSIMARPTALRRCLLNLIDNAVKYGQFAHVAAKREGDKVVVSVVDGGPGIPDEQMEAVFQPFYRLETSRSREFGGTGLGLTIARNIAEKHRGTLKLRNVRAGGLGLEVSLTLSVV</sequence>
<comment type="caution">
    <text evidence="18">The sequence shown here is derived from an EMBL/GenBank/DDBJ whole genome shotgun (WGS) entry which is preliminary data.</text>
</comment>
<dbReference type="GO" id="GO:0000155">
    <property type="term" value="F:phosphorelay sensor kinase activity"/>
    <property type="evidence" value="ECO:0007669"/>
    <property type="project" value="InterPro"/>
</dbReference>
<dbReference type="SMART" id="SM00387">
    <property type="entry name" value="HATPase_c"/>
    <property type="match status" value="1"/>
</dbReference>
<evidence type="ECO:0000256" key="7">
    <source>
        <dbReference type="ARBA" id="ARBA00022679"/>
    </source>
</evidence>
<feature type="domain" description="Histidine kinase" evidence="16">
    <location>
        <begin position="251"/>
        <end position="450"/>
    </location>
</feature>
<accession>A0A2R5F1B2</accession>
<reference evidence="18 19" key="1">
    <citation type="journal article" date="2018" name="Environ. Microbiol.">
        <title>Isolation and genomic characterization of Novimethylophilus kurashikiensis gen. nov. sp. nov., a new lanthanide-dependent methylotrophic species of Methylophilaceae.</title>
        <authorList>
            <person name="Lv H."/>
            <person name="Sahin N."/>
            <person name="Tani A."/>
        </authorList>
    </citation>
    <scope>NUCLEOTIDE SEQUENCE [LARGE SCALE GENOMIC DNA]</scope>
    <source>
        <strain evidence="18 19">La2-4</strain>
    </source>
</reference>
<dbReference type="EC" id="2.7.13.3" evidence="3"/>
<dbReference type="InterPro" id="IPR036097">
    <property type="entry name" value="HisK_dim/P_sf"/>
</dbReference>
<evidence type="ECO:0000256" key="15">
    <source>
        <dbReference type="SAM" id="Phobius"/>
    </source>
</evidence>
<evidence type="ECO:0000256" key="11">
    <source>
        <dbReference type="ARBA" id="ARBA00022840"/>
    </source>
</evidence>